<evidence type="ECO:0000313" key="1">
    <source>
        <dbReference type="EMBL" id="SNB60837.1"/>
    </source>
</evidence>
<gene>
    <name evidence="1" type="ORF">SAMN06265338_101933</name>
</gene>
<dbReference type="Gene3D" id="3.40.50.150">
    <property type="entry name" value="Vaccinia Virus protein VP39"/>
    <property type="match status" value="1"/>
</dbReference>
<dbReference type="PANTHER" id="PTHR43861:SF1">
    <property type="entry name" value="TRANS-ACONITATE 2-METHYLTRANSFERASE"/>
    <property type="match status" value="1"/>
</dbReference>
<dbReference type="SUPFAM" id="SSF53335">
    <property type="entry name" value="S-adenosyl-L-methionine-dependent methyltransferases"/>
    <property type="match status" value="1"/>
</dbReference>
<proteinExistence type="predicted"/>
<protein>
    <submittedName>
        <fullName evidence="1">Methyltransferase domain-containing protein</fullName>
    </submittedName>
</protein>
<dbReference type="OrthoDB" id="8253008at2"/>
<dbReference type="Pfam" id="PF13489">
    <property type="entry name" value="Methyltransf_23"/>
    <property type="match status" value="1"/>
</dbReference>
<keyword evidence="1" id="KW-0808">Transferase</keyword>
<organism evidence="1 2">
    <name type="scientific">Rhodoblastus acidophilus</name>
    <name type="common">Rhodopseudomonas acidophila</name>
    <dbReference type="NCBI Taxonomy" id="1074"/>
    <lineage>
        <taxon>Bacteria</taxon>
        <taxon>Pseudomonadati</taxon>
        <taxon>Pseudomonadota</taxon>
        <taxon>Alphaproteobacteria</taxon>
        <taxon>Hyphomicrobiales</taxon>
        <taxon>Rhodoblastaceae</taxon>
        <taxon>Rhodoblastus</taxon>
    </lineage>
</organism>
<dbReference type="PANTHER" id="PTHR43861">
    <property type="entry name" value="TRANS-ACONITATE 2-METHYLTRANSFERASE-RELATED"/>
    <property type="match status" value="1"/>
</dbReference>
<keyword evidence="1" id="KW-0489">Methyltransferase</keyword>
<dbReference type="GO" id="GO:0032259">
    <property type="term" value="P:methylation"/>
    <property type="evidence" value="ECO:0007669"/>
    <property type="project" value="UniProtKB-KW"/>
</dbReference>
<evidence type="ECO:0000313" key="2">
    <source>
        <dbReference type="Proteomes" id="UP000198418"/>
    </source>
</evidence>
<accession>A0A212QN90</accession>
<reference evidence="2" key="1">
    <citation type="submission" date="2017-06" db="EMBL/GenBank/DDBJ databases">
        <authorList>
            <person name="Varghese N."/>
            <person name="Submissions S."/>
        </authorList>
    </citation>
    <scope>NUCLEOTIDE SEQUENCE [LARGE SCALE GENOMIC DNA]</scope>
    <source>
        <strain evidence="2">DSM 137</strain>
    </source>
</reference>
<dbReference type="Proteomes" id="UP000198418">
    <property type="component" value="Unassembled WGS sequence"/>
</dbReference>
<name>A0A212QN90_RHOAC</name>
<dbReference type="EMBL" id="FYDG01000001">
    <property type="protein sequence ID" value="SNB60837.1"/>
    <property type="molecule type" value="Genomic_DNA"/>
</dbReference>
<sequence>MEDNGNYGGPVAELCETVPSRRRDIGVAKALVAIASYGSGNDAYLKRMIAEYRSLPFDVDIVVLSNIDKTLGPGVETRVGLPSRNPWSLPFAHKPLFAERASAYDLFIYSEDDILIGARAIAAFLEVAPLLRDDEIAGFLRFETTPDGRRTYPDAHGRYHWDPTSVRTRGPLTLARFTNDHAACYMLTRAQLGRALASGGFAVKPHADRYDLLCTAATDPYTQCGFAKLIPISRLDDFTVHHMSNKYAGKVGVDETEMRRQLAALADIARGRRPPLRLLDAETRLPEGVYSRDFYEPAAPEILRLVPPQAARILSVGCASGATEIALARAGVAVTAAPMDPVSSRAAAEAGVEMCDADLATAPRRLAGRRFDALLMLNLLHLTPDPVAALTAFRALLAPGAPVILSCPNMASLPAALRQIRIRRLETPLGFEKSGAHFTSAGQVARWCRQAGLTLETARFIPHPRLASYDGRIPRIAQPWLAADIIAVARRAAAETRERA</sequence>
<keyword evidence="2" id="KW-1185">Reference proteome</keyword>
<dbReference type="RefSeq" id="WP_088519341.1">
    <property type="nucleotide sequence ID" value="NZ_FYDG01000001.1"/>
</dbReference>
<dbReference type="GO" id="GO:0008168">
    <property type="term" value="F:methyltransferase activity"/>
    <property type="evidence" value="ECO:0007669"/>
    <property type="project" value="UniProtKB-KW"/>
</dbReference>
<dbReference type="InterPro" id="IPR029063">
    <property type="entry name" value="SAM-dependent_MTases_sf"/>
</dbReference>
<dbReference type="AlphaFoldDB" id="A0A212QN90"/>